<dbReference type="Proteomes" id="UP001143463">
    <property type="component" value="Unassembled WGS sequence"/>
</dbReference>
<dbReference type="EMBL" id="BSFQ01000036">
    <property type="protein sequence ID" value="GLL14769.1"/>
    <property type="molecule type" value="Genomic_DNA"/>
</dbReference>
<keyword evidence="3" id="KW-1185">Reference proteome</keyword>
<dbReference type="Gene3D" id="1.20.1290.10">
    <property type="entry name" value="AhpD-like"/>
    <property type="match status" value="1"/>
</dbReference>
<accession>A0A9W6LDK4</accession>
<dbReference type="InterPro" id="IPR003779">
    <property type="entry name" value="CMD-like"/>
</dbReference>
<name>A0A9W6LDK4_9PSEU</name>
<organism evidence="2 3">
    <name type="scientific">Pseudonocardia halophobica</name>
    <dbReference type="NCBI Taxonomy" id="29401"/>
    <lineage>
        <taxon>Bacteria</taxon>
        <taxon>Bacillati</taxon>
        <taxon>Actinomycetota</taxon>
        <taxon>Actinomycetes</taxon>
        <taxon>Pseudonocardiales</taxon>
        <taxon>Pseudonocardiaceae</taxon>
        <taxon>Pseudonocardia</taxon>
    </lineage>
</organism>
<dbReference type="PANTHER" id="PTHR34846:SF11">
    <property type="entry name" value="4-CARBOXYMUCONOLACTONE DECARBOXYLASE FAMILY PROTEIN (AFU_ORTHOLOGUE AFUA_6G11590)"/>
    <property type="match status" value="1"/>
</dbReference>
<sequence>MARVTYLTPETAPPAVASTLAKMPQLHVFQMVAHAETAFRPWLKFGGAVLADLAIDPLLRELVILQVGRLAARYEWEQHVPIALAAGGTAEQIEALDRGELGTFDPGSRAALEFAAALVRDGEVSDENYAALAAEFSEREIVEIALTAAHYLGLARIMTALRIDPDAPAGPDGLPAARLERPSAG</sequence>
<reference evidence="2" key="2">
    <citation type="submission" date="2023-01" db="EMBL/GenBank/DDBJ databases">
        <authorList>
            <person name="Sun Q."/>
            <person name="Evtushenko L."/>
        </authorList>
    </citation>
    <scope>NUCLEOTIDE SEQUENCE</scope>
    <source>
        <strain evidence="2">VKM Ac-1069</strain>
    </source>
</reference>
<dbReference type="AlphaFoldDB" id="A0A9W6LDK4"/>
<dbReference type="SUPFAM" id="SSF69118">
    <property type="entry name" value="AhpD-like"/>
    <property type="match status" value="1"/>
</dbReference>
<dbReference type="Pfam" id="PF02627">
    <property type="entry name" value="CMD"/>
    <property type="match status" value="1"/>
</dbReference>
<evidence type="ECO:0000313" key="2">
    <source>
        <dbReference type="EMBL" id="GLL14769.1"/>
    </source>
</evidence>
<dbReference type="GO" id="GO:0051920">
    <property type="term" value="F:peroxiredoxin activity"/>
    <property type="evidence" value="ECO:0007669"/>
    <property type="project" value="InterPro"/>
</dbReference>
<comment type="caution">
    <text evidence="2">The sequence shown here is derived from an EMBL/GenBank/DDBJ whole genome shotgun (WGS) entry which is preliminary data.</text>
</comment>
<evidence type="ECO:0000259" key="1">
    <source>
        <dbReference type="Pfam" id="PF02627"/>
    </source>
</evidence>
<dbReference type="InterPro" id="IPR029032">
    <property type="entry name" value="AhpD-like"/>
</dbReference>
<feature type="domain" description="Carboxymuconolactone decarboxylase-like" evidence="1">
    <location>
        <begin position="38"/>
        <end position="116"/>
    </location>
</feature>
<dbReference type="RefSeq" id="WP_051737832.1">
    <property type="nucleotide sequence ID" value="NZ_BAAAUZ010000005.1"/>
</dbReference>
<proteinExistence type="predicted"/>
<reference evidence="2" key="1">
    <citation type="journal article" date="2014" name="Int. J. Syst. Evol. Microbiol.">
        <title>Complete genome sequence of Corynebacterium casei LMG S-19264T (=DSM 44701T), isolated from a smear-ripened cheese.</title>
        <authorList>
            <consortium name="US DOE Joint Genome Institute (JGI-PGF)"/>
            <person name="Walter F."/>
            <person name="Albersmeier A."/>
            <person name="Kalinowski J."/>
            <person name="Ruckert C."/>
        </authorList>
    </citation>
    <scope>NUCLEOTIDE SEQUENCE</scope>
    <source>
        <strain evidence="2">VKM Ac-1069</strain>
    </source>
</reference>
<evidence type="ECO:0000313" key="3">
    <source>
        <dbReference type="Proteomes" id="UP001143463"/>
    </source>
</evidence>
<protein>
    <recommendedName>
        <fullName evidence="1">Carboxymuconolactone decarboxylase-like domain-containing protein</fullName>
    </recommendedName>
</protein>
<dbReference type="PANTHER" id="PTHR34846">
    <property type="entry name" value="4-CARBOXYMUCONOLACTONE DECARBOXYLASE FAMILY PROTEIN (AFU_ORTHOLOGUE AFUA_6G11590)"/>
    <property type="match status" value="1"/>
</dbReference>
<gene>
    <name evidence="2" type="ORF">GCM10017577_59170</name>
</gene>